<feature type="domain" description="HAT C-terminal dimerisation" evidence="3">
    <location>
        <begin position="516"/>
        <end position="592"/>
    </location>
</feature>
<dbReference type="InterPro" id="IPR007021">
    <property type="entry name" value="DUF659"/>
</dbReference>
<reference evidence="4 5" key="1">
    <citation type="submission" date="2022-03" db="EMBL/GenBank/DDBJ databases">
        <authorList>
            <person name="Nunn A."/>
            <person name="Chopra R."/>
            <person name="Nunn A."/>
            <person name="Contreras Garrido A."/>
        </authorList>
    </citation>
    <scope>NUCLEOTIDE SEQUENCE [LARGE SCALE GENOMIC DNA]</scope>
</reference>
<dbReference type="Proteomes" id="UP000836841">
    <property type="component" value="Chromosome 6"/>
</dbReference>
<keyword evidence="5" id="KW-1185">Reference proteome</keyword>
<dbReference type="AlphaFoldDB" id="A0AAU9T089"/>
<accession>A0AAU9T089</accession>
<feature type="domain" description="DUF659" evidence="2">
    <location>
        <begin position="161"/>
        <end position="309"/>
    </location>
</feature>
<protein>
    <recommendedName>
        <fullName evidence="6">DUF659 domain-containing protein</fullName>
    </recommendedName>
</protein>
<dbReference type="SUPFAM" id="SSF53098">
    <property type="entry name" value="Ribonuclease H-like"/>
    <property type="match status" value="1"/>
</dbReference>
<sequence length="608" mass="67264">ESLNGRYFRHGHSRARNKKKSRVKCKHCGKEMSGLKRLKCHLGSVGTDVTRCEKVTDTVREAFRKMLMEERSSVTAAKAKRVEEVRMGTARKRGRREDSSSKGVSPEKGNAGVKATKQGLCSNKAQKLVGGCSDGNRFDFSAVGSPGLGEMMALSGGKIPDLNGRMLQEALKEVQGHVRRVIDSWEVTGCSILLDAWVDQNGRDLVSILADSPAGPVYLKSVDVSDIKHDVTALTSLLSRLVEKAGVHKVIQIVAPSTSGWVGKLGKSFASNNENVLWSVSLSHCFEIMLMRIAELHSLADIVDKVNQITEFVTNNPLVLKLVRDQSHGTGNNTEFEFVLPYLSLESIFKAKKHLEAICASSEWSKDEVITISKSVKDSSFWATVEKVVKSTSPLVQDLLLFSTANSQQVGYIYDSMDSIKENIANEFDGEELCYEPVWAVIDAVWNNFLHSPLHAAGYYLNPAAFYSTGFQPDPEVTTGLFSSLVRLVKECHVLAKISTQLEMYTLGKGSFDEASQVDQFTEIAPAEWWAQKARKYPELQSIAIKVLSQTCDGASRYKLDRSLAEKLLLTRGMSHGEKQHLEQLAFVHYNLHLQSCKAKLSEAANPN</sequence>
<dbReference type="EMBL" id="OU466862">
    <property type="protein sequence ID" value="CAH2073157.1"/>
    <property type="molecule type" value="Genomic_DNA"/>
</dbReference>
<dbReference type="Pfam" id="PF04937">
    <property type="entry name" value="DUF659"/>
    <property type="match status" value="1"/>
</dbReference>
<feature type="region of interest" description="Disordered" evidence="1">
    <location>
        <begin position="79"/>
        <end position="115"/>
    </location>
</feature>
<evidence type="ECO:0000313" key="5">
    <source>
        <dbReference type="Proteomes" id="UP000836841"/>
    </source>
</evidence>
<organism evidence="4 5">
    <name type="scientific">Thlaspi arvense</name>
    <name type="common">Field penny-cress</name>
    <dbReference type="NCBI Taxonomy" id="13288"/>
    <lineage>
        <taxon>Eukaryota</taxon>
        <taxon>Viridiplantae</taxon>
        <taxon>Streptophyta</taxon>
        <taxon>Embryophyta</taxon>
        <taxon>Tracheophyta</taxon>
        <taxon>Spermatophyta</taxon>
        <taxon>Magnoliopsida</taxon>
        <taxon>eudicotyledons</taxon>
        <taxon>Gunneridae</taxon>
        <taxon>Pentapetalae</taxon>
        <taxon>rosids</taxon>
        <taxon>malvids</taxon>
        <taxon>Brassicales</taxon>
        <taxon>Brassicaceae</taxon>
        <taxon>Thlaspideae</taxon>
        <taxon>Thlaspi</taxon>
    </lineage>
</organism>
<dbReference type="InterPro" id="IPR008906">
    <property type="entry name" value="HATC_C_dom"/>
</dbReference>
<dbReference type="Pfam" id="PF05699">
    <property type="entry name" value="Dimer_Tnp_hAT"/>
    <property type="match status" value="1"/>
</dbReference>
<evidence type="ECO:0000313" key="4">
    <source>
        <dbReference type="EMBL" id="CAH2073157.1"/>
    </source>
</evidence>
<evidence type="ECO:0000256" key="1">
    <source>
        <dbReference type="SAM" id="MobiDB-lite"/>
    </source>
</evidence>
<dbReference type="PANTHER" id="PTHR32166">
    <property type="entry name" value="OSJNBA0013A04.12 PROTEIN"/>
    <property type="match status" value="1"/>
</dbReference>
<feature type="non-terminal residue" evidence="4">
    <location>
        <position position="1"/>
    </location>
</feature>
<dbReference type="PANTHER" id="PTHR32166:SF63">
    <property type="entry name" value="HAT TRANSPOSON SUPERFAMILY PROTEIN"/>
    <property type="match status" value="1"/>
</dbReference>
<proteinExistence type="predicted"/>
<gene>
    <name evidence="4" type="ORF">TAV2_LOCUS18466</name>
</gene>
<evidence type="ECO:0008006" key="6">
    <source>
        <dbReference type="Google" id="ProtNLM"/>
    </source>
</evidence>
<dbReference type="GO" id="GO:0046983">
    <property type="term" value="F:protein dimerization activity"/>
    <property type="evidence" value="ECO:0007669"/>
    <property type="project" value="InterPro"/>
</dbReference>
<evidence type="ECO:0000259" key="2">
    <source>
        <dbReference type="Pfam" id="PF04937"/>
    </source>
</evidence>
<feature type="non-terminal residue" evidence="4">
    <location>
        <position position="608"/>
    </location>
</feature>
<dbReference type="InterPro" id="IPR012337">
    <property type="entry name" value="RNaseH-like_sf"/>
</dbReference>
<name>A0AAU9T089_THLAR</name>
<evidence type="ECO:0000259" key="3">
    <source>
        <dbReference type="Pfam" id="PF05699"/>
    </source>
</evidence>